<name>A0A918C0N6_9DEIO</name>
<dbReference type="InterPro" id="IPR035940">
    <property type="entry name" value="CAP_sf"/>
</dbReference>
<gene>
    <name evidence="2" type="ORF">GCM10008957_12730</name>
</gene>
<organism evidence="2 3">
    <name type="scientific">Deinococcus ruber</name>
    <dbReference type="NCBI Taxonomy" id="1848197"/>
    <lineage>
        <taxon>Bacteria</taxon>
        <taxon>Thermotogati</taxon>
        <taxon>Deinococcota</taxon>
        <taxon>Deinococci</taxon>
        <taxon>Deinococcales</taxon>
        <taxon>Deinococcaceae</taxon>
        <taxon>Deinococcus</taxon>
    </lineage>
</organism>
<dbReference type="Gene3D" id="3.40.33.10">
    <property type="entry name" value="CAP"/>
    <property type="match status" value="1"/>
</dbReference>
<reference evidence="2" key="2">
    <citation type="submission" date="2020-09" db="EMBL/GenBank/DDBJ databases">
        <authorList>
            <person name="Sun Q."/>
            <person name="Ohkuma M."/>
        </authorList>
    </citation>
    <scope>NUCLEOTIDE SEQUENCE</scope>
    <source>
        <strain evidence="2">JCM 31311</strain>
    </source>
</reference>
<evidence type="ECO:0000259" key="1">
    <source>
        <dbReference type="Pfam" id="PF00188"/>
    </source>
</evidence>
<protein>
    <recommendedName>
        <fullName evidence="1">SCP domain-containing protein</fullName>
    </recommendedName>
</protein>
<dbReference type="EMBL" id="BMQL01000004">
    <property type="protein sequence ID" value="GGR01228.1"/>
    <property type="molecule type" value="Genomic_DNA"/>
</dbReference>
<evidence type="ECO:0000313" key="2">
    <source>
        <dbReference type="EMBL" id="GGR01228.1"/>
    </source>
</evidence>
<accession>A0A918C0N6</accession>
<comment type="caution">
    <text evidence="2">The sequence shown here is derived from an EMBL/GenBank/DDBJ whole genome shotgun (WGS) entry which is preliminary data.</text>
</comment>
<dbReference type="Proteomes" id="UP000603865">
    <property type="component" value="Unassembled WGS sequence"/>
</dbReference>
<dbReference type="PROSITE" id="PS51257">
    <property type="entry name" value="PROKAR_LIPOPROTEIN"/>
    <property type="match status" value="1"/>
</dbReference>
<sequence length="205" mass="21575">MTQLVKLVQNRGSAAFILGNLLVLALTACGGSTVPAVVTPAPTTSQGASTGGTVSTQTLSPEEAQILAAVNVARSQARVCGTEAFAATTPLTWNTLLATAATAHSQDLANVDFTADPTRPDLMHLGSNGSTFQQRIEAAGYTKWTNIGENFAAGYDVSQVVDAWIASPGHCKNLMSPKFHEIGVGYVYSVSAKYHTYYTQDFGTR</sequence>
<dbReference type="RefSeq" id="WP_189088667.1">
    <property type="nucleotide sequence ID" value="NZ_BMQL01000004.1"/>
</dbReference>
<dbReference type="SUPFAM" id="SSF55797">
    <property type="entry name" value="PR-1-like"/>
    <property type="match status" value="1"/>
</dbReference>
<dbReference type="AlphaFoldDB" id="A0A918C0N6"/>
<proteinExistence type="predicted"/>
<reference evidence="2" key="1">
    <citation type="journal article" date="2014" name="Int. J. Syst. Evol. Microbiol.">
        <title>Complete genome sequence of Corynebacterium casei LMG S-19264T (=DSM 44701T), isolated from a smear-ripened cheese.</title>
        <authorList>
            <consortium name="US DOE Joint Genome Institute (JGI-PGF)"/>
            <person name="Walter F."/>
            <person name="Albersmeier A."/>
            <person name="Kalinowski J."/>
            <person name="Ruckert C."/>
        </authorList>
    </citation>
    <scope>NUCLEOTIDE SEQUENCE</scope>
    <source>
        <strain evidence="2">JCM 31311</strain>
    </source>
</reference>
<keyword evidence="3" id="KW-1185">Reference proteome</keyword>
<evidence type="ECO:0000313" key="3">
    <source>
        <dbReference type="Proteomes" id="UP000603865"/>
    </source>
</evidence>
<feature type="domain" description="SCP" evidence="1">
    <location>
        <begin position="68"/>
        <end position="202"/>
    </location>
</feature>
<dbReference type="InterPro" id="IPR014044">
    <property type="entry name" value="CAP_dom"/>
</dbReference>
<dbReference type="CDD" id="cd05379">
    <property type="entry name" value="CAP_bacterial"/>
    <property type="match status" value="1"/>
</dbReference>
<dbReference type="Pfam" id="PF00188">
    <property type="entry name" value="CAP"/>
    <property type="match status" value="1"/>
</dbReference>
<dbReference type="PANTHER" id="PTHR31157:SF1">
    <property type="entry name" value="SCP DOMAIN-CONTAINING PROTEIN"/>
    <property type="match status" value="1"/>
</dbReference>
<dbReference type="PANTHER" id="PTHR31157">
    <property type="entry name" value="SCP DOMAIN-CONTAINING PROTEIN"/>
    <property type="match status" value="1"/>
</dbReference>